<dbReference type="RefSeq" id="WP_189738495.1">
    <property type="nucleotide sequence ID" value="NZ_BMRL01000006.1"/>
</dbReference>
<keyword evidence="2" id="KW-1185">Reference proteome</keyword>
<sequence>MFEAHHHARMLADATRLTAFHDAMAEVIADGDRVLDAGTGTGILAAMASQLTAGTVVAVEYLEDTASFAEQALRASDLDRVEVVQGNAVQVDIGTPPDVVVSETIGSLGPEENIVGLTHALRQRYPGIRAFIPSRLRVLAEPVVSPEADALRASVMGAFTREQPGGMSFASVLPQAEHALGSQIITAKLTGATSAGPARPLVEYDLGATSEADFSRTLSFGDSPANAVHLYFEAPLSAAVTLSSHRTAAFTHWGHSYIVRPPHASTVTIGYRSADRRFTCRWERTAESDQPPTGRHGLDREV</sequence>
<dbReference type="Proteomes" id="UP000613974">
    <property type="component" value="Unassembled WGS sequence"/>
</dbReference>
<dbReference type="EMBL" id="BNEC01000005">
    <property type="protein sequence ID" value="GHI73252.1"/>
    <property type="molecule type" value="Genomic_DNA"/>
</dbReference>
<accession>A0ABQ3SYQ8</accession>
<dbReference type="Gene3D" id="3.40.50.150">
    <property type="entry name" value="Vaccinia Virus protein VP39"/>
    <property type="match status" value="1"/>
</dbReference>
<dbReference type="SUPFAM" id="SSF53335">
    <property type="entry name" value="S-adenosyl-L-methionine-dependent methyltransferases"/>
    <property type="match status" value="1"/>
</dbReference>
<dbReference type="InterPro" id="IPR025799">
    <property type="entry name" value="Arg_MeTrfase"/>
</dbReference>
<dbReference type="InterPro" id="IPR029063">
    <property type="entry name" value="SAM-dependent_MTases_sf"/>
</dbReference>
<organism evidence="1 2">
    <name type="scientific">Streptomyces nojiriensis</name>
    <dbReference type="NCBI Taxonomy" id="66374"/>
    <lineage>
        <taxon>Bacteria</taxon>
        <taxon>Bacillati</taxon>
        <taxon>Actinomycetota</taxon>
        <taxon>Actinomycetes</taxon>
        <taxon>Kitasatosporales</taxon>
        <taxon>Streptomycetaceae</taxon>
        <taxon>Streptomyces</taxon>
    </lineage>
</organism>
<dbReference type="CDD" id="cd02440">
    <property type="entry name" value="AdoMet_MTases"/>
    <property type="match status" value="1"/>
</dbReference>
<evidence type="ECO:0000313" key="1">
    <source>
        <dbReference type="EMBL" id="GHI73252.1"/>
    </source>
</evidence>
<dbReference type="PANTHER" id="PTHR11006:SF4">
    <property type="entry name" value="PROTEIN ARGININE N-METHYLTRANSFERASE 7"/>
    <property type="match status" value="1"/>
</dbReference>
<gene>
    <name evidence="1" type="ORF">Snoj_71700</name>
</gene>
<dbReference type="GeneID" id="95591493"/>
<evidence type="ECO:0008006" key="3">
    <source>
        <dbReference type="Google" id="ProtNLM"/>
    </source>
</evidence>
<protein>
    <recommendedName>
        <fullName evidence="3">Methyltransferase domain-containing protein</fullName>
    </recommendedName>
</protein>
<name>A0ABQ3SYQ8_9ACTN</name>
<reference evidence="2" key="1">
    <citation type="submission" date="2023-07" db="EMBL/GenBank/DDBJ databases">
        <title>Whole genome shotgun sequence of Streptomyces nojiriensis NBRC 13794.</title>
        <authorList>
            <person name="Komaki H."/>
            <person name="Tamura T."/>
        </authorList>
    </citation>
    <scope>NUCLEOTIDE SEQUENCE [LARGE SCALE GENOMIC DNA]</scope>
    <source>
        <strain evidence="2">NBRC 13794</strain>
    </source>
</reference>
<proteinExistence type="predicted"/>
<dbReference type="Pfam" id="PF01135">
    <property type="entry name" value="PCMT"/>
    <property type="match status" value="1"/>
</dbReference>
<evidence type="ECO:0000313" key="2">
    <source>
        <dbReference type="Proteomes" id="UP000613974"/>
    </source>
</evidence>
<comment type="caution">
    <text evidence="1">The sequence shown here is derived from an EMBL/GenBank/DDBJ whole genome shotgun (WGS) entry which is preliminary data.</text>
</comment>
<dbReference type="PANTHER" id="PTHR11006">
    <property type="entry name" value="PROTEIN ARGININE N-METHYLTRANSFERASE"/>
    <property type="match status" value="1"/>
</dbReference>